<feature type="region of interest" description="Disordered" evidence="1">
    <location>
        <begin position="263"/>
        <end position="284"/>
    </location>
</feature>
<feature type="signal peptide" evidence="2">
    <location>
        <begin position="1"/>
        <end position="36"/>
    </location>
</feature>
<dbReference type="PANTHER" id="PTHR40269">
    <property type="entry name" value="OUTER MEMBRANE PROTEIN-RELATED"/>
    <property type="match status" value="1"/>
</dbReference>
<proteinExistence type="predicted"/>
<evidence type="ECO:0000256" key="1">
    <source>
        <dbReference type="SAM" id="MobiDB-lite"/>
    </source>
</evidence>
<feature type="compositionally biased region" description="Polar residues" evidence="1">
    <location>
        <begin position="355"/>
        <end position="387"/>
    </location>
</feature>
<dbReference type="EMBL" id="SWCJ01000025">
    <property type="protein sequence ID" value="TKB49681.1"/>
    <property type="molecule type" value="Genomic_DNA"/>
</dbReference>
<feature type="compositionally biased region" description="Low complexity" evidence="1">
    <location>
        <begin position="307"/>
        <end position="325"/>
    </location>
</feature>
<dbReference type="Proteomes" id="UP000305675">
    <property type="component" value="Unassembled WGS sequence"/>
</dbReference>
<name>A0A4U1BER5_9GAMM</name>
<dbReference type="InterPro" id="IPR021728">
    <property type="entry name" value="DUF3300"/>
</dbReference>
<dbReference type="Pfam" id="PF11737">
    <property type="entry name" value="DUF3300"/>
    <property type="match status" value="1"/>
</dbReference>
<feature type="region of interest" description="Disordered" evidence="1">
    <location>
        <begin position="297"/>
        <end position="426"/>
    </location>
</feature>
<dbReference type="OrthoDB" id="197257at2"/>
<keyword evidence="2" id="KW-0732">Signal</keyword>
<feature type="compositionally biased region" description="Basic residues" evidence="1">
    <location>
        <begin position="297"/>
        <end position="306"/>
    </location>
</feature>
<feature type="compositionally biased region" description="Basic residues" evidence="1">
    <location>
        <begin position="269"/>
        <end position="279"/>
    </location>
</feature>
<accession>A0A4U1BER5</accession>
<feature type="compositionally biased region" description="Low complexity" evidence="1">
    <location>
        <begin position="409"/>
        <end position="418"/>
    </location>
</feature>
<dbReference type="PANTHER" id="PTHR40269:SF1">
    <property type="entry name" value="OUTER MEMBRANE PROTEIN"/>
    <property type="match status" value="1"/>
</dbReference>
<dbReference type="RefSeq" id="WP_136865254.1">
    <property type="nucleotide sequence ID" value="NZ_SWCJ01000025.1"/>
</dbReference>
<evidence type="ECO:0000313" key="4">
    <source>
        <dbReference type="Proteomes" id="UP000305675"/>
    </source>
</evidence>
<feature type="compositionally biased region" description="Basic residues" evidence="1">
    <location>
        <begin position="388"/>
        <end position="408"/>
    </location>
</feature>
<protein>
    <submittedName>
        <fullName evidence="3">DUF3300 domain-containing protein</fullName>
    </submittedName>
</protein>
<keyword evidence="4" id="KW-1185">Reference proteome</keyword>
<reference evidence="3 4" key="1">
    <citation type="submission" date="2019-04" db="EMBL/GenBank/DDBJ databases">
        <authorList>
            <person name="Hwang J.C."/>
        </authorList>
    </citation>
    <scope>NUCLEOTIDE SEQUENCE [LARGE SCALE GENOMIC DNA]</scope>
    <source>
        <strain evidence="3 4">IMCC35002</strain>
    </source>
</reference>
<gene>
    <name evidence="3" type="ORF">FCL42_20260</name>
</gene>
<evidence type="ECO:0000313" key="3">
    <source>
        <dbReference type="EMBL" id="TKB49681.1"/>
    </source>
</evidence>
<evidence type="ECO:0000256" key="2">
    <source>
        <dbReference type="SAM" id="SignalP"/>
    </source>
</evidence>
<feature type="compositionally biased region" description="Polar residues" evidence="1">
    <location>
        <begin position="326"/>
        <end position="335"/>
    </location>
</feature>
<dbReference type="AlphaFoldDB" id="A0A4U1BER5"/>
<sequence length="426" mass="48509">MNWNKRKQNWRRLVSMLALVCTLGISGALTSSIANAASFSAGERAQILAPIALYPDSLLSHILIASTYPLEVVQACRLQLAHPNWSVEQLMASPKALEWDPSVVALLAFPTVLDKLSSDLEWTQRLGDAFLDDEVQVMASIQSLRQQAYEADSFDDMAHMKVTRVQQQIIIEPVNPQIVYVPYYSTRVVYGHWHWAHYPPVYWRPHPHYYWGHHGHWRWNAGVSIHFNYFFTAFHWGHHSHHLVVTHHHRSHHYKHHRKIAVSKGAQRWQHKPHHRRGVGYKSRSVATRYGMHSKAHRAYGGKTAHRSVSVTQSTRSSSKAMASSGNRATASQPQARVHRVKPPKKPYGGKSHQMVRSQPSKAVNAKASQKKSYAATSTRQTKASRSQVHRQHQGKNRAQSHGKKHSQSARSKASAPKRSQRQVRP</sequence>
<feature type="chain" id="PRO_5020894401" evidence="2">
    <location>
        <begin position="37"/>
        <end position="426"/>
    </location>
</feature>
<comment type="caution">
    <text evidence="3">The sequence shown here is derived from an EMBL/GenBank/DDBJ whole genome shotgun (WGS) entry which is preliminary data.</text>
</comment>
<organism evidence="3 4">
    <name type="scientific">Ferrimonas aestuarii</name>
    <dbReference type="NCBI Taxonomy" id="2569539"/>
    <lineage>
        <taxon>Bacteria</taxon>
        <taxon>Pseudomonadati</taxon>
        <taxon>Pseudomonadota</taxon>
        <taxon>Gammaproteobacteria</taxon>
        <taxon>Alteromonadales</taxon>
        <taxon>Ferrimonadaceae</taxon>
        <taxon>Ferrimonas</taxon>
    </lineage>
</organism>